<accession>A0A5N6YI10</accession>
<dbReference type="Proteomes" id="UP000325558">
    <property type="component" value="Unassembled WGS sequence"/>
</dbReference>
<gene>
    <name evidence="1" type="ORF">BDV24DRAFT_129377</name>
</gene>
<name>A0A5N6YI10_9EURO</name>
<dbReference type="EMBL" id="ML737130">
    <property type="protein sequence ID" value="KAE8343150.1"/>
    <property type="molecule type" value="Genomic_DNA"/>
</dbReference>
<proteinExistence type="predicted"/>
<dbReference type="AlphaFoldDB" id="A0A5N6YI10"/>
<reference evidence="1" key="1">
    <citation type="submission" date="2019-04" db="EMBL/GenBank/DDBJ databases">
        <title>Friends and foes A comparative genomics study of 23 Aspergillus species from section Flavi.</title>
        <authorList>
            <consortium name="DOE Joint Genome Institute"/>
            <person name="Kjaerbolling I."/>
            <person name="Vesth T."/>
            <person name="Frisvad J.C."/>
            <person name="Nybo J.L."/>
            <person name="Theobald S."/>
            <person name="Kildgaard S."/>
            <person name="Isbrandt T."/>
            <person name="Kuo A."/>
            <person name="Sato A."/>
            <person name="Lyhne E.K."/>
            <person name="Kogle M.E."/>
            <person name="Wiebenga A."/>
            <person name="Kun R.S."/>
            <person name="Lubbers R.J."/>
            <person name="Makela M.R."/>
            <person name="Barry K."/>
            <person name="Chovatia M."/>
            <person name="Clum A."/>
            <person name="Daum C."/>
            <person name="Haridas S."/>
            <person name="He G."/>
            <person name="LaButti K."/>
            <person name="Lipzen A."/>
            <person name="Mondo S."/>
            <person name="Riley R."/>
            <person name="Salamov A."/>
            <person name="Simmons B.A."/>
            <person name="Magnuson J.K."/>
            <person name="Henrissat B."/>
            <person name="Mortensen U.H."/>
            <person name="Larsen T.O."/>
            <person name="Devries R.P."/>
            <person name="Grigoriev I.V."/>
            <person name="Machida M."/>
            <person name="Baker S.E."/>
            <person name="Andersen M.R."/>
        </authorList>
    </citation>
    <scope>NUCLEOTIDE SEQUENCE</scope>
    <source>
        <strain evidence="1">CBS 117612</strain>
    </source>
</reference>
<evidence type="ECO:0000313" key="1">
    <source>
        <dbReference type="EMBL" id="KAE8343150.1"/>
    </source>
</evidence>
<dbReference type="PROSITE" id="PS51257">
    <property type="entry name" value="PROKAR_LIPOPROTEIN"/>
    <property type="match status" value="1"/>
</dbReference>
<sequence length="131" mass="14837">MSQGVLKVIICSEPGKRSLTSRSSAVHPSSITSCRFQRAYILNPVRTHKIRQPRKACVLALSGESSEPRSRSSWKLVLLAFLAYERYIEFLPLPKPHSIWTFTISVPRVQLEELRQTISKEAARLGMASDR</sequence>
<protein>
    <submittedName>
        <fullName evidence="1">Uncharacterized protein</fullName>
    </submittedName>
</protein>
<organism evidence="1">
    <name type="scientific">Aspergillus arachidicola</name>
    <dbReference type="NCBI Taxonomy" id="656916"/>
    <lineage>
        <taxon>Eukaryota</taxon>
        <taxon>Fungi</taxon>
        <taxon>Dikarya</taxon>
        <taxon>Ascomycota</taxon>
        <taxon>Pezizomycotina</taxon>
        <taxon>Eurotiomycetes</taxon>
        <taxon>Eurotiomycetidae</taxon>
        <taxon>Eurotiales</taxon>
        <taxon>Aspergillaceae</taxon>
        <taxon>Aspergillus</taxon>
        <taxon>Aspergillus subgen. Circumdati</taxon>
    </lineage>
</organism>